<name>A0AAN0IQK5_AMPQE</name>
<dbReference type="RefSeq" id="XP_011406365.1">
    <property type="nucleotide sequence ID" value="XM_011408063.1"/>
</dbReference>
<dbReference type="GO" id="GO:0000271">
    <property type="term" value="P:polysaccharide biosynthetic process"/>
    <property type="evidence" value="ECO:0007669"/>
    <property type="project" value="TreeGrafter"/>
</dbReference>
<dbReference type="PANTHER" id="PTHR30244">
    <property type="entry name" value="TRANSAMINASE"/>
    <property type="match status" value="1"/>
</dbReference>
<dbReference type="InterPro" id="IPR015422">
    <property type="entry name" value="PyrdxlP-dep_Trfase_small"/>
</dbReference>
<reference evidence="1" key="2">
    <citation type="submission" date="2024-06" db="UniProtKB">
        <authorList>
            <consortium name="EnsemblMetazoa"/>
        </authorList>
    </citation>
    <scope>IDENTIFICATION</scope>
</reference>
<dbReference type="InterPro" id="IPR015421">
    <property type="entry name" value="PyrdxlP-dep_Trfase_major"/>
</dbReference>
<accession>A0AAN0IQK5</accession>
<reference evidence="2" key="1">
    <citation type="journal article" date="2010" name="Nature">
        <title>The Amphimedon queenslandica genome and the evolution of animal complexity.</title>
        <authorList>
            <person name="Srivastava M."/>
            <person name="Simakov O."/>
            <person name="Chapman J."/>
            <person name="Fahey B."/>
            <person name="Gauthier M.E."/>
            <person name="Mitros T."/>
            <person name="Richards G.S."/>
            <person name="Conaco C."/>
            <person name="Dacre M."/>
            <person name="Hellsten U."/>
            <person name="Larroux C."/>
            <person name="Putnam N.H."/>
            <person name="Stanke M."/>
            <person name="Adamska M."/>
            <person name="Darling A."/>
            <person name="Degnan S.M."/>
            <person name="Oakley T.H."/>
            <person name="Plachetzki D.C."/>
            <person name="Zhai Y."/>
            <person name="Adamski M."/>
            <person name="Calcino A."/>
            <person name="Cummins S.F."/>
            <person name="Goodstein D.M."/>
            <person name="Harris C."/>
            <person name="Jackson D.J."/>
            <person name="Leys S.P."/>
            <person name="Shu S."/>
            <person name="Woodcroft B.J."/>
            <person name="Vervoort M."/>
            <person name="Kosik K.S."/>
            <person name="Manning G."/>
            <person name="Degnan B.M."/>
            <person name="Rokhsar D.S."/>
        </authorList>
    </citation>
    <scope>NUCLEOTIDE SEQUENCE [LARGE SCALE GENOMIC DNA]</scope>
</reference>
<proteinExistence type="predicted"/>
<dbReference type="Proteomes" id="UP000007879">
    <property type="component" value="Unassembled WGS sequence"/>
</dbReference>
<dbReference type="Gene3D" id="3.40.640.10">
    <property type="entry name" value="Type I PLP-dependent aspartate aminotransferase-like (Major domain)"/>
    <property type="match status" value="1"/>
</dbReference>
<keyword evidence="2" id="KW-1185">Reference proteome</keyword>
<evidence type="ECO:0000313" key="2">
    <source>
        <dbReference type="Proteomes" id="UP000007879"/>
    </source>
</evidence>
<organism evidence="1 2">
    <name type="scientific">Amphimedon queenslandica</name>
    <name type="common">Sponge</name>
    <dbReference type="NCBI Taxonomy" id="400682"/>
    <lineage>
        <taxon>Eukaryota</taxon>
        <taxon>Metazoa</taxon>
        <taxon>Porifera</taxon>
        <taxon>Demospongiae</taxon>
        <taxon>Heteroscleromorpha</taxon>
        <taxon>Haplosclerida</taxon>
        <taxon>Niphatidae</taxon>
        <taxon>Amphimedon</taxon>
    </lineage>
</organism>
<dbReference type="InterPro" id="IPR015424">
    <property type="entry name" value="PyrdxlP-dep_Trfase"/>
</dbReference>
<dbReference type="GeneID" id="105314109"/>
<dbReference type="KEGG" id="aqu:105314109"/>
<evidence type="ECO:0000313" key="1">
    <source>
        <dbReference type="EnsemblMetazoa" id="XP_011406365.1"/>
    </source>
</evidence>
<dbReference type="Pfam" id="PF01041">
    <property type="entry name" value="DegT_DnrJ_EryC1"/>
    <property type="match status" value="1"/>
</dbReference>
<dbReference type="AlphaFoldDB" id="A0AAN0IQK5"/>
<dbReference type="InterPro" id="IPR000653">
    <property type="entry name" value="DegT/StrS_aminotransferase"/>
</dbReference>
<dbReference type="PANTHER" id="PTHR30244:SF34">
    <property type="entry name" value="DTDP-4-AMINO-4,6-DIDEOXYGALACTOSE TRANSAMINASE"/>
    <property type="match status" value="1"/>
</dbReference>
<dbReference type="Gene3D" id="3.90.1150.10">
    <property type="entry name" value="Aspartate Aminotransferase, domain 1"/>
    <property type="match status" value="1"/>
</dbReference>
<dbReference type="GO" id="GO:0008483">
    <property type="term" value="F:transaminase activity"/>
    <property type="evidence" value="ECO:0007669"/>
    <property type="project" value="TreeGrafter"/>
</dbReference>
<protein>
    <submittedName>
        <fullName evidence="1">Uncharacterized protein</fullName>
    </submittedName>
</protein>
<sequence>MNPLAIDELPKYLRDKIPPEEPQKPPNGYIIPVSFPYISPRSKERVLQAIEEATISSATSVVGELEEAISQFYKVPFVKACSSGYSALVLALKLANIKKGDSVLVPSFTMAAVSNAVTTVGARPVFVDCEEGQFNPSAAEYQVSLTNDCKALIVTHTYGIPADIEPLVSFADDNGLVLIEDIAEAIGTDYKGKYVGTFGDFATASLYANKTITSGDGGFVMSTKEDKSLRHRANSYANHGFTPKHHFLHFEHSGNYKMSGLQAALVLPAIDDIPTVMEDRKRISATYRENLDKTQGLSLMPLNPSGKEAPWMFGVLVESREKRREVREKLARDGIETRDFFFPLHLQPMAVDMENETVSPPSLPQAESLGLRGFYLPTYYGLGTDDIVYVSNKLKMALRDAE</sequence>
<dbReference type="EnsemblMetazoa" id="XM_011408063.1">
    <property type="protein sequence ID" value="XP_011406365.1"/>
    <property type="gene ID" value="LOC105314109"/>
</dbReference>
<dbReference type="SUPFAM" id="SSF53383">
    <property type="entry name" value="PLP-dependent transferases"/>
    <property type="match status" value="1"/>
</dbReference>
<dbReference type="PIRSF" id="PIRSF000390">
    <property type="entry name" value="PLP_StrS"/>
    <property type="match status" value="1"/>
</dbReference>
<dbReference type="CDD" id="cd00616">
    <property type="entry name" value="AHBA_syn"/>
    <property type="match status" value="1"/>
</dbReference>
<dbReference type="GO" id="GO:0030170">
    <property type="term" value="F:pyridoxal phosphate binding"/>
    <property type="evidence" value="ECO:0007669"/>
    <property type="project" value="TreeGrafter"/>
</dbReference>